<dbReference type="KEGG" id="val:VDBG_08805"/>
<feature type="region of interest" description="Disordered" evidence="2">
    <location>
        <begin position="496"/>
        <end position="587"/>
    </location>
</feature>
<dbReference type="eggNOG" id="KOG0797">
    <property type="taxonomic scope" value="Eukaryota"/>
</dbReference>
<name>C9SV80_VERA1</name>
<dbReference type="HOGENOM" id="CLU_006974_0_1_1"/>
<dbReference type="AlphaFoldDB" id="C9SV80"/>
<dbReference type="InterPro" id="IPR004000">
    <property type="entry name" value="Actin"/>
</dbReference>
<reference evidence="4" key="1">
    <citation type="journal article" date="2011" name="PLoS Pathog.">
        <title>Comparative genomics yields insights into niche adaptation of plant vascular wilt pathogens.</title>
        <authorList>
            <person name="Klosterman S.J."/>
            <person name="Subbarao K.V."/>
            <person name="Kang S."/>
            <person name="Veronese P."/>
            <person name="Gold S.E."/>
            <person name="Thomma B.P.H.J."/>
            <person name="Chen Z."/>
            <person name="Henrissat B."/>
            <person name="Lee Y.-H."/>
            <person name="Park J."/>
            <person name="Garcia-Pedrajas M.D."/>
            <person name="Barbara D.J."/>
            <person name="Anchieta A."/>
            <person name="de Jonge R."/>
            <person name="Santhanam P."/>
            <person name="Maruthachalam K."/>
            <person name="Atallah Z."/>
            <person name="Amyotte S.G."/>
            <person name="Paz Z."/>
            <person name="Inderbitzin P."/>
            <person name="Hayes R.J."/>
            <person name="Heiman D.I."/>
            <person name="Young S."/>
            <person name="Zeng Q."/>
            <person name="Engels R."/>
            <person name="Galagan J."/>
            <person name="Cuomo C.A."/>
            <person name="Dobinson K.F."/>
            <person name="Ma L.-J."/>
        </authorList>
    </citation>
    <scope>NUCLEOTIDE SEQUENCE [LARGE SCALE GENOMIC DNA]</scope>
    <source>
        <strain evidence="4">VaMs.102 / ATCC MYA-4576 / FGSC 10136</strain>
    </source>
</reference>
<proteinExistence type="inferred from homology"/>
<comment type="similarity">
    <text evidence="1">Belongs to the actin family.</text>
</comment>
<dbReference type="Proteomes" id="UP000008698">
    <property type="component" value="Unassembled WGS sequence"/>
</dbReference>
<dbReference type="OMA" id="AYKCMWA"/>
<feature type="compositionally biased region" description="Low complexity" evidence="2">
    <location>
        <begin position="569"/>
        <end position="587"/>
    </location>
</feature>
<feature type="region of interest" description="Disordered" evidence="2">
    <location>
        <begin position="1"/>
        <end position="29"/>
    </location>
</feature>
<dbReference type="STRING" id="526221.C9SV80"/>
<evidence type="ECO:0000256" key="2">
    <source>
        <dbReference type="SAM" id="MobiDB-lite"/>
    </source>
</evidence>
<protein>
    <submittedName>
        <fullName evidence="3">Uncharacterized protein</fullName>
    </submittedName>
</protein>
<sequence>MVGKVSEKVLAREGLERTDNNMKMSSWPEATPINQKNYYTDYMKRDDQILATRLQNDATRDRLVQNAKDRDRALARNGNAEVPLIIPEIHGDDAPSEVGGLDPSKVIVIHPGSQNLRIGFASDALPKSIPMTLANKYPQTEADAHDSIPRRQADAQTADEQYGEEWSKKFTKCSHDLKMEMRANKRKVLPNSKELVLNYNRRTEPDVIPQHNDPLQIEWTDVKTLDDPQSTASCFIGGEALRVPDDSDPKFKLWWPMRHGWLNEEDYESAEHLFNDFETVIEKAIRQDLGLSRNSVWPQYSCVFVIPDLYDKKYVEMLLRFCMIGFEFNKVCFIQESMAATFGAGYTQACVVDVGAQKTSISCVEDGLCIEDSRINLKRSICSGAMISCLQRSSRSNTAPCHRPTFLSSLLSFIFVHQISLPTSTSSRRMTKVILAPMGFFDPDLFDNDHKLKGRRKLVDRSYNAYEAEIPDDPTSAAQFGILALVKPSLNAATAPAAPAGSVNGIGASQTEVSTPMKEKPQPFDSFKRSENGTNGTPGGSKATSPAPEGASTPAPVPFVFSAGREGINGSPAPNGGTPAPNGAAASQPPTGMFIDAHARSAKSIAVERDEVLPTAPLDLAILTSIYNAAKGDEKKVRDLLGSIMVVGGGSKIPQFTAVLEEKLKVRRPDLQDRILISRSARDMDEQVVVWKGASVFAKLPTNDSWVTPFEFERQDARILHHKVLWAW</sequence>
<keyword evidence="4" id="KW-1185">Reference proteome</keyword>
<dbReference type="Pfam" id="PF00022">
    <property type="entry name" value="Actin"/>
    <property type="match status" value="2"/>
</dbReference>
<organism evidence="4">
    <name type="scientific">Verticillium alfalfae (strain VaMs.102 / ATCC MYA-4576 / FGSC 10136)</name>
    <name type="common">Verticillium wilt of alfalfa</name>
    <name type="synonym">Verticillium albo-atrum</name>
    <dbReference type="NCBI Taxonomy" id="526221"/>
    <lineage>
        <taxon>Eukaryota</taxon>
        <taxon>Fungi</taxon>
        <taxon>Dikarya</taxon>
        <taxon>Ascomycota</taxon>
        <taxon>Pezizomycotina</taxon>
        <taxon>Sordariomycetes</taxon>
        <taxon>Hypocreomycetidae</taxon>
        <taxon>Glomerellales</taxon>
        <taxon>Plectosphaerellaceae</taxon>
        <taxon>Verticillium</taxon>
    </lineage>
</organism>
<dbReference type="EMBL" id="DS985226">
    <property type="protein sequence ID" value="EEY22695.1"/>
    <property type="molecule type" value="Genomic_DNA"/>
</dbReference>
<feature type="compositionally biased region" description="Basic and acidic residues" evidence="2">
    <location>
        <begin position="517"/>
        <end position="531"/>
    </location>
</feature>
<evidence type="ECO:0000313" key="3">
    <source>
        <dbReference type="EMBL" id="EEY22695.1"/>
    </source>
</evidence>
<feature type="region of interest" description="Disordered" evidence="2">
    <location>
        <begin position="140"/>
        <end position="165"/>
    </location>
</feature>
<dbReference type="InterPro" id="IPR043129">
    <property type="entry name" value="ATPase_NBD"/>
</dbReference>
<feature type="compositionally biased region" description="Basic and acidic residues" evidence="2">
    <location>
        <begin position="1"/>
        <end position="20"/>
    </location>
</feature>
<gene>
    <name evidence="3" type="ORF">VDBG_08805</name>
</gene>
<dbReference type="PANTHER" id="PTHR11937">
    <property type="entry name" value="ACTIN"/>
    <property type="match status" value="1"/>
</dbReference>
<dbReference type="CDD" id="cd10206">
    <property type="entry name" value="ASKHA_NBD_Arp8-like"/>
    <property type="match status" value="1"/>
</dbReference>
<dbReference type="GeneID" id="9534398"/>
<dbReference type="RefSeq" id="XP_003001009.1">
    <property type="nucleotide sequence ID" value="XM_003000963.1"/>
</dbReference>
<evidence type="ECO:0000256" key="1">
    <source>
        <dbReference type="RuleBase" id="RU000487"/>
    </source>
</evidence>
<feature type="compositionally biased region" description="Basic and acidic residues" evidence="2">
    <location>
        <begin position="142"/>
        <end position="153"/>
    </location>
</feature>
<dbReference type="Gene3D" id="3.30.420.40">
    <property type="match status" value="2"/>
</dbReference>
<dbReference type="OrthoDB" id="5572108at2759"/>
<accession>C9SV80</accession>
<dbReference type="SUPFAM" id="SSF53067">
    <property type="entry name" value="Actin-like ATPase domain"/>
    <property type="match status" value="2"/>
</dbReference>
<dbReference type="FunFam" id="3.30.420.40:FF:000232">
    <property type="entry name" value="Actin-related protein 8"/>
    <property type="match status" value="1"/>
</dbReference>
<dbReference type="Gene3D" id="3.30.420.580">
    <property type="match status" value="1"/>
</dbReference>
<dbReference type="SMART" id="SM00268">
    <property type="entry name" value="ACTIN"/>
    <property type="match status" value="1"/>
</dbReference>
<evidence type="ECO:0000313" key="4">
    <source>
        <dbReference type="Proteomes" id="UP000008698"/>
    </source>
</evidence>